<accession>A0AA38HDW7</accession>
<reference evidence="10" key="1">
    <citation type="journal article" date="2022" name="G3 (Bethesda)">
        <title>High quality genome of the basidiomycete yeast Dioszegia hungarica PDD-24b-2 isolated from cloud water.</title>
        <authorList>
            <person name="Jarrige D."/>
            <person name="Haridas S."/>
            <person name="Bleykasten-Grosshans C."/>
            <person name="Joly M."/>
            <person name="Nadalig T."/>
            <person name="Sancelme M."/>
            <person name="Vuilleumier S."/>
            <person name="Grigoriev I.V."/>
            <person name="Amato P."/>
            <person name="Bringel F."/>
        </authorList>
    </citation>
    <scope>NUCLEOTIDE SEQUENCE</scope>
    <source>
        <strain evidence="10">PDD-24b-2</strain>
    </source>
</reference>
<sequence>GYHITALNGIQAAILCDAPVETAPWRMLPSWMLPYVGTLKGCVPMKSSRFGVIVALFTAGGLLGSVSASQITPMIGRVGTLRLASTLCLLGSLFLAISNTTNDMIFSRLLVGIGCGFSTVTVPLYLTELAPSLRNNLGILNQLAMVLGLIFAQSLSLLFSRQFAWRYVLAIATAFSACLLALSFFVADVKPEESKSATGDEERPLLGEAVLAEREREREHMSIGMVFTSDKKEIRRGCESDLAYWSDTSGLICSTRHYRHPDCSADLRYLPRCLLQHEHPSTRLSGECCPTAEATSLFGLALGLNLDLPAVSAVCLIGFILAFGLGTGPVTWVVLSEVLPPGARTAGGSVGVSLNAVTSFVVSSTFLPLQEWLEGDRGADGERSGEGNVFFVFAAFCVASLIAVRWSYGSYERAVLESVRS</sequence>
<evidence type="ECO:0000313" key="10">
    <source>
        <dbReference type="EMBL" id="KAI9638643.1"/>
    </source>
</evidence>
<evidence type="ECO:0000256" key="1">
    <source>
        <dbReference type="ARBA" id="ARBA00004141"/>
    </source>
</evidence>
<comment type="caution">
    <text evidence="10">The sequence shown here is derived from an EMBL/GenBank/DDBJ whole genome shotgun (WGS) entry which is preliminary data.</text>
</comment>
<evidence type="ECO:0000256" key="2">
    <source>
        <dbReference type="ARBA" id="ARBA00010992"/>
    </source>
</evidence>
<comment type="subcellular location">
    <subcellularLocation>
        <location evidence="1">Membrane</location>
        <topology evidence="1">Multi-pass membrane protein</topology>
    </subcellularLocation>
</comment>
<feature type="transmembrane region" description="Helical" evidence="8">
    <location>
        <begin position="310"/>
        <end position="335"/>
    </location>
</feature>
<keyword evidence="6 8" id="KW-0472">Membrane</keyword>
<gene>
    <name evidence="10" type="ORF">MKK02DRAFT_22817</name>
</gene>
<dbReference type="InterPro" id="IPR020846">
    <property type="entry name" value="MFS_dom"/>
</dbReference>
<dbReference type="SUPFAM" id="SSF103473">
    <property type="entry name" value="MFS general substrate transporter"/>
    <property type="match status" value="2"/>
</dbReference>
<dbReference type="EMBL" id="JAKWFO010000003">
    <property type="protein sequence ID" value="KAI9638643.1"/>
    <property type="molecule type" value="Genomic_DNA"/>
</dbReference>
<dbReference type="RefSeq" id="XP_052948420.1">
    <property type="nucleotide sequence ID" value="XM_053086630.1"/>
</dbReference>
<dbReference type="InterPro" id="IPR036259">
    <property type="entry name" value="MFS_trans_sf"/>
</dbReference>
<name>A0AA38HDW7_9TREE</name>
<evidence type="ECO:0000256" key="4">
    <source>
        <dbReference type="ARBA" id="ARBA00022692"/>
    </source>
</evidence>
<keyword evidence="5 8" id="KW-1133">Transmembrane helix</keyword>
<feature type="transmembrane region" description="Helical" evidence="8">
    <location>
        <begin position="167"/>
        <end position="187"/>
    </location>
</feature>
<evidence type="ECO:0000259" key="9">
    <source>
        <dbReference type="PROSITE" id="PS50850"/>
    </source>
</evidence>
<organism evidence="10 11">
    <name type="scientific">Dioszegia hungarica</name>
    <dbReference type="NCBI Taxonomy" id="4972"/>
    <lineage>
        <taxon>Eukaryota</taxon>
        <taxon>Fungi</taxon>
        <taxon>Dikarya</taxon>
        <taxon>Basidiomycota</taxon>
        <taxon>Agaricomycotina</taxon>
        <taxon>Tremellomycetes</taxon>
        <taxon>Tremellales</taxon>
        <taxon>Bulleribasidiaceae</taxon>
        <taxon>Dioszegia</taxon>
    </lineage>
</organism>
<feature type="transmembrane region" description="Helical" evidence="8">
    <location>
        <begin position="74"/>
        <end position="97"/>
    </location>
</feature>
<keyword evidence="4 8" id="KW-0812">Transmembrane</keyword>
<dbReference type="PANTHER" id="PTHR23503:SF8">
    <property type="entry name" value="FACILITATED GLUCOSE TRANSPORTER PROTEIN 1"/>
    <property type="match status" value="1"/>
</dbReference>
<comment type="catalytic activity">
    <reaction evidence="7">
        <text>myo-inositol(out) + H(+)(out) = myo-inositol(in) + H(+)(in)</text>
        <dbReference type="Rhea" id="RHEA:60364"/>
        <dbReference type="ChEBI" id="CHEBI:15378"/>
        <dbReference type="ChEBI" id="CHEBI:17268"/>
    </reaction>
</comment>
<dbReference type="Gene3D" id="1.20.1250.20">
    <property type="entry name" value="MFS general substrate transporter like domains"/>
    <property type="match status" value="2"/>
</dbReference>
<evidence type="ECO:0000256" key="5">
    <source>
        <dbReference type="ARBA" id="ARBA00022989"/>
    </source>
</evidence>
<feature type="transmembrane region" description="Helical" evidence="8">
    <location>
        <begin position="347"/>
        <end position="369"/>
    </location>
</feature>
<dbReference type="GeneID" id="77725831"/>
<feature type="transmembrane region" description="Helical" evidence="8">
    <location>
        <begin position="389"/>
        <end position="408"/>
    </location>
</feature>
<evidence type="ECO:0000256" key="7">
    <source>
        <dbReference type="ARBA" id="ARBA00049119"/>
    </source>
</evidence>
<feature type="transmembrane region" description="Helical" evidence="8">
    <location>
        <begin position="139"/>
        <end position="160"/>
    </location>
</feature>
<dbReference type="PROSITE" id="PS50850">
    <property type="entry name" value="MFS"/>
    <property type="match status" value="1"/>
</dbReference>
<feature type="domain" description="Major facilitator superfamily (MFS) profile" evidence="9">
    <location>
        <begin position="1"/>
        <end position="412"/>
    </location>
</feature>
<evidence type="ECO:0000256" key="8">
    <source>
        <dbReference type="SAM" id="Phobius"/>
    </source>
</evidence>
<feature type="transmembrane region" description="Helical" evidence="8">
    <location>
        <begin position="109"/>
        <end position="127"/>
    </location>
</feature>
<dbReference type="Proteomes" id="UP001164286">
    <property type="component" value="Unassembled WGS sequence"/>
</dbReference>
<dbReference type="Pfam" id="PF00083">
    <property type="entry name" value="Sugar_tr"/>
    <property type="match status" value="2"/>
</dbReference>
<evidence type="ECO:0000313" key="11">
    <source>
        <dbReference type="Proteomes" id="UP001164286"/>
    </source>
</evidence>
<evidence type="ECO:0000256" key="3">
    <source>
        <dbReference type="ARBA" id="ARBA00022448"/>
    </source>
</evidence>
<dbReference type="GO" id="GO:0016020">
    <property type="term" value="C:membrane"/>
    <property type="evidence" value="ECO:0007669"/>
    <property type="project" value="UniProtKB-SubCell"/>
</dbReference>
<dbReference type="InterPro" id="IPR003663">
    <property type="entry name" value="Sugar/inositol_transpt"/>
</dbReference>
<feature type="transmembrane region" description="Helical" evidence="8">
    <location>
        <begin position="50"/>
        <end position="68"/>
    </location>
</feature>
<protein>
    <submittedName>
        <fullName evidence="10">Transporter-domain-containing protein</fullName>
    </submittedName>
</protein>
<dbReference type="InterPro" id="IPR005828">
    <property type="entry name" value="MFS_sugar_transport-like"/>
</dbReference>
<keyword evidence="3" id="KW-0813">Transport</keyword>
<proteinExistence type="inferred from homology"/>
<feature type="non-terminal residue" evidence="10">
    <location>
        <position position="1"/>
    </location>
</feature>
<dbReference type="PANTHER" id="PTHR23503">
    <property type="entry name" value="SOLUTE CARRIER FAMILY 2"/>
    <property type="match status" value="1"/>
</dbReference>
<dbReference type="AlphaFoldDB" id="A0AA38HDW7"/>
<dbReference type="GO" id="GO:0015149">
    <property type="term" value="F:hexose transmembrane transporter activity"/>
    <property type="evidence" value="ECO:0007669"/>
    <property type="project" value="TreeGrafter"/>
</dbReference>
<keyword evidence="11" id="KW-1185">Reference proteome</keyword>
<evidence type="ECO:0000256" key="6">
    <source>
        <dbReference type="ARBA" id="ARBA00023136"/>
    </source>
</evidence>
<dbReference type="InterPro" id="IPR045263">
    <property type="entry name" value="GLUT"/>
</dbReference>
<comment type="similarity">
    <text evidence="2">Belongs to the major facilitator superfamily. Sugar transporter (TC 2.A.1.1) family.</text>
</comment>
<dbReference type="PRINTS" id="PR00171">
    <property type="entry name" value="SUGRTRNSPORT"/>
</dbReference>